<evidence type="ECO:0000313" key="7">
    <source>
        <dbReference type="Proteomes" id="UP000281128"/>
    </source>
</evidence>
<dbReference type="InterPro" id="IPR058163">
    <property type="entry name" value="LysR-type_TF_proteobact-type"/>
</dbReference>
<sequence length="312" mass="34775">MKKTNDVSRPRSFRKKLSHLRALRAFEAVACHLSFTRAAEELAVSQGAISHQVKLLEERLGKRLFLRGGKGVTLTVEGELLNEVCRRSFDEIGETLSLIGQKRDAQILRVRSGPFFAMKVIAPRISEFLSANPGIQLHLNNLDPDSASLGSEDVLIKYCMDPPANSVAAEILKENLVLICNPDLLADGGDLADILVRSDVARLHYRDMGDWESWLDQFGFGAAPVSQNLIFDDQHTILEAVRSGQGIGMAERSLIQGDVARGRIAILSDLCLRPEASYKFIYKADRAASHRVIEVFHDWLRDQVERIQGDSR</sequence>
<dbReference type="EMBL" id="RAPE01000001">
    <property type="protein sequence ID" value="RKF17002.1"/>
    <property type="molecule type" value="Genomic_DNA"/>
</dbReference>
<evidence type="ECO:0000313" key="6">
    <source>
        <dbReference type="EMBL" id="RKF17002.1"/>
    </source>
</evidence>
<dbReference type="OrthoDB" id="9804958at2"/>
<keyword evidence="7" id="KW-1185">Reference proteome</keyword>
<dbReference type="PANTHER" id="PTHR30537">
    <property type="entry name" value="HTH-TYPE TRANSCRIPTIONAL REGULATOR"/>
    <property type="match status" value="1"/>
</dbReference>
<dbReference type="GO" id="GO:0003700">
    <property type="term" value="F:DNA-binding transcription factor activity"/>
    <property type="evidence" value="ECO:0007669"/>
    <property type="project" value="InterPro"/>
</dbReference>
<dbReference type="InterPro" id="IPR005119">
    <property type="entry name" value="LysR_subst-bd"/>
</dbReference>
<proteinExistence type="inferred from homology"/>
<reference evidence="6 7" key="1">
    <citation type="submission" date="2018-09" db="EMBL/GenBank/DDBJ databases">
        <title>Roseovarius spongiae sp. nov., isolated from a marine sponge.</title>
        <authorList>
            <person name="Zhuang L."/>
            <person name="Luo L."/>
        </authorList>
    </citation>
    <scope>NUCLEOTIDE SEQUENCE [LARGE SCALE GENOMIC DNA]</scope>
    <source>
        <strain evidence="6 7">HN-E21</strain>
    </source>
</reference>
<comment type="caution">
    <text evidence="6">The sequence shown here is derived from an EMBL/GenBank/DDBJ whole genome shotgun (WGS) entry which is preliminary data.</text>
</comment>
<evidence type="ECO:0000259" key="5">
    <source>
        <dbReference type="PROSITE" id="PS50931"/>
    </source>
</evidence>
<dbReference type="Gene3D" id="1.10.10.10">
    <property type="entry name" value="Winged helix-like DNA-binding domain superfamily/Winged helix DNA-binding domain"/>
    <property type="match status" value="1"/>
</dbReference>
<evidence type="ECO:0000256" key="1">
    <source>
        <dbReference type="ARBA" id="ARBA00009437"/>
    </source>
</evidence>
<dbReference type="PANTHER" id="PTHR30537:SF74">
    <property type="entry name" value="HTH-TYPE TRANSCRIPTIONAL REGULATOR TRPI"/>
    <property type="match status" value="1"/>
</dbReference>
<keyword evidence="2" id="KW-0805">Transcription regulation</keyword>
<dbReference type="InterPro" id="IPR000847">
    <property type="entry name" value="LysR_HTH_N"/>
</dbReference>
<dbReference type="Gene3D" id="3.40.190.10">
    <property type="entry name" value="Periplasmic binding protein-like II"/>
    <property type="match status" value="2"/>
</dbReference>
<keyword evidence="3" id="KW-0238">DNA-binding</keyword>
<dbReference type="FunFam" id="1.10.10.10:FF:000001">
    <property type="entry name" value="LysR family transcriptional regulator"/>
    <property type="match status" value="1"/>
</dbReference>
<dbReference type="Proteomes" id="UP000281128">
    <property type="component" value="Unassembled WGS sequence"/>
</dbReference>
<dbReference type="Pfam" id="PF03466">
    <property type="entry name" value="LysR_substrate"/>
    <property type="match status" value="1"/>
</dbReference>
<dbReference type="RefSeq" id="WP_121164573.1">
    <property type="nucleotide sequence ID" value="NZ_RAPE01000001.1"/>
</dbReference>
<organism evidence="6 7">
    <name type="scientific">Roseovarius spongiae</name>
    <dbReference type="NCBI Taxonomy" id="2320272"/>
    <lineage>
        <taxon>Bacteria</taxon>
        <taxon>Pseudomonadati</taxon>
        <taxon>Pseudomonadota</taxon>
        <taxon>Alphaproteobacteria</taxon>
        <taxon>Rhodobacterales</taxon>
        <taxon>Roseobacteraceae</taxon>
        <taxon>Roseovarius</taxon>
    </lineage>
</organism>
<dbReference type="SUPFAM" id="SSF46785">
    <property type="entry name" value="Winged helix' DNA-binding domain"/>
    <property type="match status" value="1"/>
</dbReference>
<dbReference type="InterPro" id="IPR036388">
    <property type="entry name" value="WH-like_DNA-bd_sf"/>
</dbReference>
<gene>
    <name evidence="6" type="ORF">D6850_05630</name>
</gene>
<dbReference type="InterPro" id="IPR036390">
    <property type="entry name" value="WH_DNA-bd_sf"/>
</dbReference>
<feature type="domain" description="HTH lysR-type" evidence="5">
    <location>
        <begin position="20"/>
        <end position="75"/>
    </location>
</feature>
<dbReference type="GO" id="GO:0006351">
    <property type="term" value="P:DNA-templated transcription"/>
    <property type="evidence" value="ECO:0007669"/>
    <property type="project" value="TreeGrafter"/>
</dbReference>
<keyword evidence="4" id="KW-0804">Transcription</keyword>
<evidence type="ECO:0000256" key="2">
    <source>
        <dbReference type="ARBA" id="ARBA00023015"/>
    </source>
</evidence>
<name>A0A3A8BBX6_9RHOB</name>
<evidence type="ECO:0000256" key="4">
    <source>
        <dbReference type="ARBA" id="ARBA00023163"/>
    </source>
</evidence>
<dbReference type="SUPFAM" id="SSF53850">
    <property type="entry name" value="Periplasmic binding protein-like II"/>
    <property type="match status" value="1"/>
</dbReference>
<comment type="similarity">
    <text evidence="1">Belongs to the LysR transcriptional regulatory family.</text>
</comment>
<dbReference type="PROSITE" id="PS50931">
    <property type="entry name" value="HTH_LYSR"/>
    <property type="match status" value="1"/>
</dbReference>
<accession>A0A3A8BBX6</accession>
<dbReference type="Pfam" id="PF00126">
    <property type="entry name" value="HTH_1"/>
    <property type="match status" value="1"/>
</dbReference>
<dbReference type="GO" id="GO:0043565">
    <property type="term" value="F:sequence-specific DNA binding"/>
    <property type="evidence" value="ECO:0007669"/>
    <property type="project" value="TreeGrafter"/>
</dbReference>
<dbReference type="AlphaFoldDB" id="A0A3A8BBX6"/>
<protein>
    <submittedName>
        <fullName evidence="6">LysR family transcriptional regulator</fullName>
    </submittedName>
</protein>
<dbReference type="PRINTS" id="PR00039">
    <property type="entry name" value="HTHLYSR"/>
</dbReference>
<evidence type="ECO:0000256" key="3">
    <source>
        <dbReference type="ARBA" id="ARBA00023125"/>
    </source>
</evidence>